<evidence type="ECO:0000259" key="2">
    <source>
        <dbReference type="Pfam" id="PF11926"/>
    </source>
</evidence>
<dbReference type="InterPro" id="IPR024593">
    <property type="entry name" value="DUF3444"/>
</dbReference>
<feature type="region of interest" description="Disordered" evidence="1">
    <location>
        <begin position="1"/>
        <end position="36"/>
    </location>
</feature>
<accession>A0A833RPE1</accession>
<dbReference type="OrthoDB" id="10250354at2759"/>
<reference evidence="3" key="1">
    <citation type="submission" date="2020-01" db="EMBL/GenBank/DDBJ databases">
        <title>Genome sequence of Kobresia littledalei, the first chromosome-level genome in the family Cyperaceae.</title>
        <authorList>
            <person name="Qu G."/>
        </authorList>
    </citation>
    <scope>NUCLEOTIDE SEQUENCE</scope>
    <source>
        <strain evidence="3">C.B.Clarke</strain>
        <tissue evidence="3">Leaf</tissue>
    </source>
</reference>
<dbReference type="AlphaFoldDB" id="A0A833RPE1"/>
<dbReference type="PANTHER" id="PTHR47374:SF6">
    <property type="entry name" value="ENDOSOME ANTIGEN-LIKE PROTEIN, PUTATIVE (DUF3444)-RELATED"/>
    <property type="match status" value="1"/>
</dbReference>
<name>A0A833RPE1_9POAL</name>
<feature type="compositionally biased region" description="Basic residues" evidence="1">
    <location>
        <begin position="7"/>
        <end position="16"/>
    </location>
</feature>
<keyword evidence="4" id="KW-1185">Reference proteome</keyword>
<evidence type="ECO:0000256" key="1">
    <source>
        <dbReference type="SAM" id="MobiDB-lite"/>
    </source>
</evidence>
<dbReference type="Pfam" id="PF11926">
    <property type="entry name" value="DUF3444"/>
    <property type="match status" value="1"/>
</dbReference>
<dbReference type="PANTHER" id="PTHR47374">
    <property type="entry name" value="ENDOSOME ANTIGEN-LIKE PROTEIN, PUTATIVE (DUF3444)-RELATED"/>
    <property type="match status" value="1"/>
</dbReference>
<gene>
    <name evidence="3" type="ORF">FCM35_KLT16284</name>
</gene>
<dbReference type="EMBL" id="SWLB01000004">
    <property type="protein sequence ID" value="KAF3338813.1"/>
    <property type="molecule type" value="Genomic_DNA"/>
</dbReference>
<evidence type="ECO:0000313" key="3">
    <source>
        <dbReference type="EMBL" id="KAF3338813.1"/>
    </source>
</evidence>
<dbReference type="Proteomes" id="UP000623129">
    <property type="component" value="Unassembled WGS sequence"/>
</dbReference>
<sequence>MPSQTKSHLKKRKGKREKTMPSQTKSHLKKRKRKREKTMPVYITWLEPYNKDATGEEKRWIDTNLPLGCGTFRFGGTARYNNTDVFSHEVVNSVSSKKNVEIVPVKTETWAVYKNWKIGWSMNDITKPCQYDLVRVSNVTRTWIEVLYLAKVAGYKTVFKLDHERKVMRIPKGEFVRFSHKIPAHRLSDKVGPNLSGCWELDPAALPESLLF</sequence>
<proteinExistence type="predicted"/>
<evidence type="ECO:0000313" key="4">
    <source>
        <dbReference type="Proteomes" id="UP000623129"/>
    </source>
</evidence>
<comment type="caution">
    <text evidence="3">The sequence shown here is derived from an EMBL/GenBank/DDBJ whole genome shotgun (WGS) entry which is preliminary data.</text>
</comment>
<protein>
    <recommendedName>
        <fullName evidence="2">DUF3444 domain-containing protein</fullName>
    </recommendedName>
</protein>
<organism evidence="3 4">
    <name type="scientific">Carex littledalei</name>
    <dbReference type="NCBI Taxonomy" id="544730"/>
    <lineage>
        <taxon>Eukaryota</taxon>
        <taxon>Viridiplantae</taxon>
        <taxon>Streptophyta</taxon>
        <taxon>Embryophyta</taxon>
        <taxon>Tracheophyta</taxon>
        <taxon>Spermatophyta</taxon>
        <taxon>Magnoliopsida</taxon>
        <taxon>Liliopsida</taxon>
        <taxon>Poales</taxon>
        <taxon>Cyperaceae</taxon>
        <taxon>Cyperoideae</taxon>
        <taxon>Cariceae</taxon>
        <taxon>Carex</taxon>
        <taxon>Carex subgen. Euthyceras</taxon>
    </lineage>
</organism>
<feature type="compositionally biased region" description="Basic residues" evidence="1">
    <location>
        <begin position="26"/>
        <end position="36"/>
    </location>
</feature>
<feature type="domain" description="DUF3444" evidence="2">
    <location>
        <begin position="36"/>
        <end position="189"/>
    </location>
</feature>